<name>A0A2P2J5N3_RHIMU</name>
<accession>A0A2P2J5N3</accession>
<proteinExistence type="predicted"/>
<evidence type="ECO:0000313" key="1">
    <source>
        <dbReference type="EMBL" id="MBW88759.1"/>
    </source>
</evidence>
<dbReference type="AlphaFoldDB" id="A0A2P2J5N3"/>
<reference evidence="1" key="1">
    <citation type="submission" date="2018-02" db="EMBL/GenBank/DDBJ databases">
        <title>Rhizophora mucronata_Transcriptome.</title>
        <authorList>
            <person name="Meera S.P."/>
            <person name="Sreeshan A."/>
            <person name="Augustine A."/>
        </authorList>
    </citation>
    <scope>NUCLEOTIDE SEQUENCE</scope>
    <source>
        <tissue evidence="1">Leaf</tissue>
    </source>
</reference>
<dbReference type="EMBL" id="GGEC01008276">
    <property type="protein sequence ID" value="MBW88759.1"/>
    <property type="molecule type" value="Transcribed_RNA"/>
</dbReference>
<sequence length="74" mass="8625">MPSSVLSKKLVVMINFHLPFAPKKFIFTGNGNNFSKPTILQYQYFIFFYSDHNFTVEKWLVKISDALIIIIGCY</sequence>
<organism evidence="1">
    <name type="scientific">Rhizophora mucronata</name>
    <name type="common">Asiatic mangrove</name>
    <dbReference type="NCBI Taxonomy" id="61149"/>
    <lineage>
        <taxon>Eukaryota</taxon>
        <taxon>Viridiplantae</taxon>
        <taxon>Streptophyta</taxon>
        <taxon>Embryophyta</taxon>
        <taxon>Tracheophyta</taxon>
        <taxon>Spermatophyta</taxon>
        <taxon>Magnoliopsida</taxon>
        <taxon>eudicotyledons</taxon>
        <taxon>Gunneridae</taxon>
        <taxon>Pentapetalae</taxon>
        <taxon>rosids</taxon>
        <taxon>fabids</taxon>
        <taxon>Malpighiales</taxon>
        <taxon>Rhizophoraceae</taxon>
        <taxon>Rhizophora</taxon>
    </lineage>
</organism>
<protein>
    <submittedName>
        <fullName evidence="1">Uncharacterized protein</fullName>
    </submittedName>
</protein>